<dbReference type="Proteomes" id="UP001286313">
    <property type="component" value="Unassembled WGS sequence"/>
</dbReference>
<protein>
    <submittedName>
        <fullName evidence="1">Uncharacterized protein</fullName>
    </submittedName>
</protein>
<evidence type="ECO:0000313" key="1">
    <source>
        <dbReference type="EMBL" id="KAK3853187.1"/>
    </source>
</evidence>
<accession>A0AAE1BN29</accession>
<dbReference type="AlphaFoldDB" id="A0AAE1BN29"/>
<sequence length="102" mass="10570">MGSDIREVGVWWRCLGSGGGIRGVVEVSGCWRSGIRVVAEVSGGWWRYLGVWGVVSGSRGVVEVSGKCGGVVEVSGVWWRNQGCGGGIRVVVEVSGCGLSGT</sequence>
<reference evidence="1" key="1">
    <citation type="submission" date="2023-10" db="EMBL/GenBank/DDBJ databases">
        <title>Genome assemblies of two species of porcelain crab, Petrolisthes cinctipes and Petrolisthes manimaculis (Anomura: Porcellanidae).</title>
        <authorList>
            <person name="Angst P."/>
        </authorList>
    </citation>
    <scope>NUCLEOTIDE SEQUENCE</scope>
    <source>
        <strain evidence="1">PB745_01</strain>
        <tissue evidence="1">Gill</tissue>
    </source>
</reference>
<evidence type="ECO:0000313" key="2">
    <source>
        <dbReference type="Proteomes" id="UP001286313"/>
    </source>
</evidence>
<name>A0AAE1BN29_PETCI</name>
<dbReference type="EMBL" id="JAWQEG010007060">
    <property type="protein sequence ID" value="KAK3853187.1"/>
    <property type="molecule type" value="Genomic_DNA"/>
</dbReference>
<proteinExistence type="predicted"/>
<comment type="caution">
    <text evidence="1">The sequence shown here is derived from an EMBL/GenBank/DDBJ whole genome shotgun (WGS) entry which is preliminary data.</text>
</comment>
<gene>
    <name evidence="1" type="ORF">Pcinc_040258</name>
</gene>
<organism evidence="1 2">
    <name type="scientific">Petrolisthes cinctipes</name>
    <name type="common">Flat porcelain crab</name>
    <dbReference type="NCBI Taxonomy" id="88211"/>
    <lineage>
        <taxon>Eukaryota</taxon>
        <taxon>Metazoa</taxon>
        <taxon>Ecdysozoa</taxon>
        <taxon>Arthropoda</taxon>
        <taxon>Crustacea</taxon>
        <taxon>Multicrustacea</taxon>
        <taxon>Malacostraca</taxon>
        <taxon>Eumalacostraca</taxon>
        <taxon>Eucarida</taxon>
        <taxon>Decapoda</taxon>
        <taxon>Pleocyemata</taxon>
        <taxon>Anomura</taxon>
        <taxon>Galatheoidea</taxon>
        <taxon>Porcellanidae</taxon>
        <taxon>Petrolisthes</taxon>
    </lineage>
</organism>
<keyword evidence="2" id="KW-1185">Reference proteome</keyword>